<sequence length="315" mass="34953">MEQQKGQVNNLLEDVWFFGNTMKNKSNSSKVMLRCNSDPCPSTSTKEEHHSPSKMSKNPLLRAPSLPVSLGKDTKYEVEDEEEDEDEPRMGDLIRQAMPMSMNRRRLDRTPSLPPFRGAHEGLSVGLRVDEGCSSVGKLCKKMSVESSSFLVQEKGPLAMVKLSRRGSIDSSLLLLPPKCTSKGTKSTSNSKNKTNKKLDQSKIDHSKIQSEKSKSNKSSIDIQTEELQGFNISPNVTQIIPGLNRRVSLDNSHVEITKVKRLSVSGPCRKPSSPSSGPLSVPKWADPKDSLSQDMKVQIKFWARAVASNVRQEC</sequence>
<feature type="region of interest" description="Disordered" evidence="1">
    <location>
        <begin position="175"/>
        <end position="220"/>
    </location>
</feature>
<feature type="region of interest" description="Disordered" evidence="1">
    <location>
        <begin position="265"/>
        <end position="288"/>
    </location>
</feature>
<name>A0AAW1IHK0_SAPOF</name>
<dbReference type="PANTHER" id="PTHR33785:SF5">
    <property type="entry name" value="SERINE_ARGININE REPETITIVE MATRIX PROTEIN"/>
    <property type="match status" value="1"/>
</dbReference>
<feature type="compositionally biased region" description="Low complexity" evidence="1">
    <location>
        <begin position="272"/>
        <end position="283"/>
    </location>
</feature>
<organism evidence="2 3">
    <name type="scientific">Saponaria officinalis</name>
    <name type="common">Common soapwort</name>
    <name type="synonym">Lychnis saponaria</name>
    <dbReference type="NCBI Taxonomy" id="3572"/>
    <lineage>
        <taxon>Eukaryota</taxon>
        <taxon>Viridiplantae</taxon>
        <taxon>Streptophyta</taxon>
        <taxon>Embryophyta</taxon>
        <taxon>Tracheophyta</taxon>
        <taxon>Spermatophyta</taxon>
        <taxon>Magnoliopsida</taxon>
        <taxon>eudicotyledons</taxon>
        <taxon>Gunneridae</taxon>
        <taxon>Pentapetalae</taxon>
        <taxon>Caryophyllales</taxon>
        <taxon>Caryophyllaceae</taxon>
        <taxon>Caryophylleae</taxon>
        <taxon>Saponaria</taxon>
    </lineage>
</organism>
<accession>A0AAW1IHK0</accession>
<gene>
    <name evidence="2" type="ORF">RND81_09G016400</name>
</gene>
<dbReference type="PANTHER" id="PTHR33785">
    <property type="entry name" value="OS06G0550800 PROTEIN"/>
    <property type="match status" value="1"/>
</dbReference>
<dbReference type="EMBL" id="JBDFQZ010000009">
    <property type="protein sequence ID" value="KAK9688858.1"/>
    <property type="molecule type" value="Genomic_DNA"/>
</dbReference>
<dbReference type="AlphaFoldDB" id="A0AAW1IHK0"/>
<evidence type="ECO:0000313" key="3">
    <source>
        <dbReference type="Proteomes" id="UP001443914"/>
    </source>
</evidence>
<dbReference type="Proteomes" id="UP001443914">
    <property type="component" value="Unassembled WGS sequence"/>
</dbReference>
<keyword evidence="3" id="KW-1185">Reference proteome</keyword>
<protein>
    <submittedName>
        <fullName evidence="2">Uncharacterized protein</fullName>
    </submittedName>
</protein>
<evidence type="ECO:0000313" key="2">
    <source>
        <dbReference type="EMBL" id="KAK9688858.1"/>
    </source>
</evidence>
<feature type="region of interest" description="Disordered" evidence="1">
    <location>
        <begin position="28"/>
        <end position="92"/>
    </location>
</feature>
<evidence type="ECO:0000256" key="1">
    <source>
        <dbReference type="SAM" id="MobiDB-lite"/>
    </source>
</evidence>
<reference evidence="2" key="1">
    <citation type="submission" date="2024-03" db="EMBL/GenBank/DDBJ databases">
        <title>WGS assembly of Saponaria officinalis var. Norfolk2.</title>
        <authorList>
            <person name="Jenkins J."/>
            <person name="Shu S."/>
            <person name="Grimwood J."/>
            <person name="Barry K."/>
            <person name="Goodstein D."/>
            <person name="Schmutz J."/>
            <person name="Leebens-Mack J."/>
            <person name="Osbourn A."/>
        </authorList>
    </citation>
    <scope>NUCLEOTIDE SEQUENCE [LARGE SCALE GENOMIC DNA]</scope>
    <source>
        <strain evidence="2">JIC</strain>
    </source>
</reference>
<comment type="caution">
    <text evidence="2">The sequence shown here is derived from an EMBL/GenBank/DDBJ whole genome shotgun (WGS) entry which is preliminary data.</text>
</comment>
<feature type="compositionally biased region" description="Basic and acidic residues" evidence="1">
    <location>
        <begin position="197"/>
        <end position="215"/>
    </location>
</feature>
<feature type="compositionally biased region" description="Low complexity" evidence="1">
    <location>
        <begin position="181"/>
        <end position="193"/>
    </location>
</feature>
<feature type="compositionally biased region" description="Acidic residues" evidence="1">
    <location>
        <begin position="78"/>
        <end position="87"/>
    </location>
</feature>
<proteinExistence type="predicted"/>